<accession>A0A5M6A1G4</accession>
<evidence type="ECO:0000313" key="3">
    <source>
        <dbReference type="Proteomes" id="UP000347681"/>
    </source>
</evidence>
<dbReference type="EMBL" id="VVZB01000001">
    <property type="protein sequence ID" value="KAA5386724.1"/>
    <property type="molecule type" value="Genomic_DNA"/>
</dbReference>
<dbReference type="RefSeq" id="WP_149940649.1">
    <property type="nucleotide sequence ID" value="NZ_VVZB01000001.1"/>
</dbReference>
<name>A0A5M6A1G4_9BACT</name>
<evidence type="ECO:0000259" key="1">
    <source>
        <dbReference type="Pfam" id="PF25200"/>
    </source>
</evidence>
<evidence type="ECO:0000313" key="2">
    <source>
        <dbReference type="EMBL" id="KAA5386724.1"/>
    </source>
</evidence>
<dbReference type="Pfam" id="PF25200">
    <property type="entry name" value="DUF7833"/>
    <property type="match status" value="1"/>
</dbReference>
<feature type="domain" description="DUF7833" evidence="1">
    <location>
        <begin position="454"/>
        <end position="510"/>
    </location>
</feature>
<sequence>MDYTEQFIRLNCSLMSDYKMMKLNADMKCMGLGLYLETILFLRKQQEYKHDFNELDLLADQWGATVENLQHLIKDFDLFLITEDGYFRCLYLDEVMGYQSKLSEQRAAAGSKGGRSCKKSTVKASAKATASTASAIGRGRINEGKNGDASCVDNNEGVYTKSNDASCMDNNGEAYMKSGDTPCMDRNEEVYTKSSGAPCVNNNKEIYMESGDTPCVDRNGEVYMKNGDTSCMDNNGKAYLKSGGAPCMDCNEEIYMKSGDASCMDRNEEIYMKNGGAPCMDNNEEIYMKSDDASCMDNNEEVYTKSSGAPSMDSKERIYMESSNVDSDKVVCMDNSKPIHSDYNKEIYKENSTESNVKSSAESMKNTTAKNINENSVKNVIQSVDNECYGKNLQASFKQSFIREEKNRGEKKNNNNKEKEIIAVAAVDKLPRFSELSETIPRWEQCINEAFITQSWLEAVGMMSGLKELFLNNLSFIRDLFKKHVVAQGNTGGITSVSEAEAYFANYIRRERPTRLFLEEKLKERSRMQNESISLSPYETYNPLTGERSYCGVPLPGNAPPRPNGRATWDNLKQSWI</sequence>
<organism evidence="2 3">
    <name type="scientific">Phocaeicola dorei</name>
    <dbReference type="NCBI Taxonomy" id="357276"/>
    <lineage>
        <taxon>Bacteria</taxon>
        <taxon>Pseudomonadati</taxon>
        <taxon>Bacteroidota</taxon>
        <taxon>Bacteroidia</taxon>
        <taxon>Bacteroidales</taxon>
        <taxon>Bacteroidaceae</taxon>
        <taxon>Phocaeicola</taxon>
    </lineage>
</organism>
<dbReference type="Proteomes" id="UP000347681">
    <property type="component" value="Unassembled WGS sequence"/>
</dbReference>
<reference evidence="2 3" key="1">
    <citation type="journal article" date="2019" name="Nat. Med.">
        <title>A library of human gut bacterial isolates paired with longitudinal multiomics data enables mechanistic microbiome research.</title>
        <authorList>
            <person name="Poyet M."/>
            <person name="Groussin M."/>
            <person name="Gibbons S.M."/>
            <person name="Avila-Pacheco J."/>
            <person name="Jiang X."/>
            <person name="Kearney S.M."/>
            <person name="Perrotta A.R."/>
            <person name="Berdy B."/>
            <person name="Zhao S."/>
            <person name="Lieberman T.D."/>
            <person name="Swanson P.K."/>
            <person name="Smith M."/>
            <person name="Roesemann S."/>
            <person name="Alexander J.E."/>
            <person name="Rich S.A."/>
            <person name="Livny J."/>
            <person name="Vlamakis H."/>
            <person name="Clish C."/>
            <person name="Bullock K."/>
            <person name="Deik A."/>
            <person name="Scott J."/>
            <person name="Pierce K.A."/>
            <person name="Xavier R.J."/>
            <person name="Alm E.J."/>
        </authorList>
    </citation>
    <scope>NUCLEOTIDE SEQUENCE [LARGE SCALE GENOMIC DNA]</scope>
    <source>
        <strain evidence="2 3">BIOML-A5</strain>
    </source>
</reference>
<proteinExistence type="predicted"/>
<gene>
    <name evidence="2" type="ORF">F2Y61_02560</name>
</gene>
<comment type="caution">
    <text evidence="2">The sequence shown here is derived from an EMBL/GenBank/DDBJ whole genome shotgun (WGS) entry which is preliminary data.</text>
</comment>
<protein>
    <submittedName>
        <fullName evidence="2">DUF4373 domain-containing protein</fullName>
    </submittedName>
</protein>
<dbReference type="AlphaFoldDB" id="A0A5M6A1G4"/>
<dbReference type="InterPro" id="IPR057155">
    <property type="entry name" value="DUF7833"/>
</dbReference>